<dbReference type="Gene3D" id="3.40.50.2000">
    <property type="entry name" value="Glycogen Phosphorylase B"/>
    <property type="match status" value="2"/>
</dbReference>
<dbReference type="InterPro" id="IPR001296">
    <property type="entry name" value="Glyco_trans_1"/>
</dbReference>
<evidence type="ECO:0000313" key="4">
    <source>
        <dbReference type="EMBL" id="MCT1605792.1"/>
    </source>
</evidence>
<feature type="compositionally biased region" description="Low complexity" evidence="2">
    <location>
        <begin position="14"/>
        <end position="24"/>
    </location>
</feature>
<keyword evidence="5" id="KW-1185">Reference proteome</keyword>
<accession>A0ABT2HM85</accession>
<dbReference type="EMBL" id="JALXMO010000001">
    <property type="protein sequence ID" value="MCT1605792.1"/>
    <property type="molecule type" value="Genomic_DNA"/>
</dbReference>
<feature type="region of interest" description="Disordered" evidence="2">
    <location>
        <begin position="429"/>
        <end position="460"/>
    </location>
</feature>
<evidence type="ECO:0000256" key="2">
    <source>
        <dbReference type="SAM" id="MobiDB-lite"/>
    </source>
</evidence>
<evidence type="ECO:0000256" key="1">
    <source>
        <dbReference type="ARBA" id="ARBA00022679"/>
    </source>
</evidence>
<dbReference type="Pfam" id="PF00534">
    <property type="entry name" value="Glycos_transf_1"/>
    <property type="match status" value="1"/>
</dbReference>
<sequence>MHTPAEALTEKSMSSRAEAASLSEAPELRREHRVGYVLKMYPRFSETFIVSEILAREAAGEQVVIFSLRPTTDVRFHAELARVQAPVIHIGRPSSASRLWKQISDAAAQPHLEAGLARALSELACYDHDDAYQAIALAQQAAEHGVTHLHAHFASIATSVARLAGMIAGLPYSFTAHAKDIFHEDVNADQLRQKFADAHHAITISGYNLDHLRQTFPAATTRLHLVRNGLELARFPYEPARPPHRDAPKLLAVGRLVEKKGFSLLINAVAELRERGIRVKADIAGDGPLAAALQEQINALGLGDDVQLLGARTQSEITQMLGSHDVFVAPFVIGADGNADGLPTVLLEAMARGILCVASEVTAVGEVIRTGETGWLTPTGDLQALTDAIAEAISTSETQRRQLTDAAREQVEQLFDSRNQAAHLRRLVSHPAAETAPSSPSRLDPTAERTEVREQEGVLV</sequence>
<dbReference type="Proteomes" id="UP001205046">
    <property type="component" value="Unassembled WGS sequence"/>
</dbReference>
<comment type="caution">
    <text evidence="4">The sequence shown here is derived from an EMBL/GenBank/DDBJ whole genome shotgun (WGS) entry which is preliminary data.</text>
</comment>
<organism evidence="4 5">
    <name type="scientific">Nesterenkonia massiliensis</name>
    <dbReference type="NCBI Taxonomy" id="1232429"/>
    <lineage>
        <taxon>Bacteria</taxon>
        <taxon>Bacillati</taxon>
        <taxon>Actinomycetota</taxon>
        <taxon>Actinomycetes</taxon>
        <taxon>Micrococcales</taxon>
        <taxon>Micrococcaceae</taxon>
        <taxon>Nesterenkonia</taxon>
    </lineage>
</organism>
<feature type="region of interest" description="Disordered" evidence="2">
    <location>
        <begin position="1"/>
        <end position="24"/>
    </location>
</feature>
<dbReference type="InterPro" id="IPR050194">
    <property type="entry name" value="Glycosyltransferase_grp1"/>
</dbReference>
<gene>
    <name evidence="4" type="ORF">M3B43_00355</name>
</gene>
<feature type="domain" description="Glycosyl transferase family 1" evidence="3">
    <location>
        <begin position="246"/>
        <end position="409"/>
    </location>
</feature>
<name>A0ABT2HM85_9MICC</name>
<dbReference type="SUPFAM" id="SSF53756">
    <property type="entry name" value="UDP-Glycosyltransferase/glycogen phosphorylase"/>
    <property type="match status" value="1"/>
</dbReference>
<reference evidence="4 5" key="1">
    <citation type="submission" date="2022-04" db="EMBL/GenBank/DDBJ databases">
        <title>Human microbiome associated bacterial genomes.</title>
        <authorList>
            <person name="Sandstrom S."/>
            <person name="Salamzade R."/>
            <person name="Kalan L.R."/>
        </authorList>
    </citation>
    <scope>NUCLEOTIDE SEQUENCE [LARGE SCALE GENOMIC DNA]</scope>
    <source>
        <strain evidence="5">p3-SID767</strain>
    </source>
</reference>
<proteinExistence type="predicted"/>
<dbReference type="PANTHER" id="PTHR45947">
    <property type="entry name" value="SULFOQUINOVOSYL TRANSFERASE SQD2"/>
    <property type="match status" value="1"/>
</dbReference>
<keyword evidence="1" id="KW-0808">Transferase</keyword>
<dbReference type="PANTHER" id="PTHR45947:SF14">
    <property type="entry name" value="SLL1723 PROTEIN"/>
    <property type="match status" value="1"/>
</dbReference>
<dbReference type="CDD" id="cd03801">
    <property type="entry name" value="GT4_PimA-like"/>
    <property type="match status" value="1"/>
</dbReference>
<protein>
    <submittedName>
        <fullName evidence="4">Glycosyltransferase family 4 protein</fullName>
    </submittedName>
</protein>
<evidence type="ECO:0000313" key="5">
    <source>
        <dbReference type="Proteomes" id="UP001205046"/>
    </source>
</evidence>
<evidence type="ECO:0000259" key="3">
    <source>
        <dbReference type="Pfam" id="PF00534"/>
    </source>
</evidence>
<feature type="compositionally biased region" description="Basic and acidic residues" evidence="2">
    <location>
        <begin position="445"/>
        <end position="460"/>
    </location>
</feature>